<sequence>MTTSSSVENGRRDGGDPLGDGGIGKPDCPHCGGLGYVVAATGSNAGRAVVCVCRAAEQEQSRLDGLMRLSQIGALAHCTFESFLPEGHGLAQNRRRNLQTAFDTARQYAEKPQGWLILKGGYGCGKTHLAAAIANRQLDTGRAVLFVNTPDLLDHLRATFNPESTVSYDERFDQVRNSPLLILDDLGTQSNSEWAGEKLYQILNYRYNAKLPTVITTNLDLEAIEIRVRSRLVDLGLSQIVHILAPDFRRAGGDDHSDLSTLSLHADKTFDTFDPRERELPKPQADNLHRALQLAMSFAEEPKGWLVFNSTAFGNGKTHLAAAIANYVSNAGEPVLFVVVPDLLDYLRASFSPSSQTRLDKRFDEVRNAPLLVLDDLGTESATAWAREKLYQLFSHRYNANLPTVITTAVPIEQLDPRLESRMLDGNRSTFFVLEAPSYRGKGGRPRKSGQRRS</sequence>
<dbReference type="EMBL" id="LN890655">
    <property type="protein sequence ID" value="CUS03489.2"/>
    <property type="molecule type" value="Genomic_DNA"/>
</dbReference>
<dbReference type="Gene3D" id="3.40.50.300">
    <property type="entry name" value="P-loop containing nucleotide triphosphate hydrolases"/>
    <property type="match status" value="2"/>
</dbReference>
<dbReference type="CDD" id="cd00009">
    <property type="entry name" value="AAA"/>
    <property type="match status" value="2"/>
</dbReference>
<dbReference type="InterPro" id="IPR002611">
    <property type="entry name" value="IstB_ATP-bd"/>
</dbReference>
<dbReference type="InterPro" id="IPR027417">
    <property type="entry name" value="P-loop_NTPase"/>
</dbReference>
<feature type="domain" description="AAA+ ATPase" evidence="2">
    <location>
        <begin position="307"/>
        <end position="434"/>
    </location>
</feature>
<dbReference type="SMART" id="SM00382">
    <property type="entry name" value="AAA"/>
    <property type="match status" value="2"/>
</dbReference>
<feature type="region of interest" description="Disordered" evidence="1">
    <location>
        <begin position="1"/>
        <end position="22"/>
    </location>
</feature>
<protein>
    <recommendedName>
        <fullName evidence="2">AAA+ ATPase domain-containing protein</fullName>
    </recommendedName>
</protein>
<name>A0A160T2L2_9CHLR</name>
<dbReference type="PANTHER" id="PTHR30050">
    <property type="entry name" value="CHROMOSOMAL REPLICATION INITIATOR PROTEIN DNAA"/>
    <property type="match status" value="1"/>
</dbReference>
<dbReference type="PANTHER" id="PTHR30050:SF4">
    <property type="entry name" value="ATP-BINDING PROTEIN RV3427C IN INSERTION SEQUENCE-RELATED"/>
    <property type="match status" value="1"/>
</dbReference>
<dbReference type="InterPro" id="IPR003593">
    <property type="entry name" value="AAA+_ATPase"/>
</dbReference>
<dbReference type="AlphaFoldDB" id="A0A160T2L2"/>
<dbReference type="Pfam" id="PF01695">
    <property type="entry name" value="IstB_IS21"/>
    <property type="match status" value="2"/>
</dbReference>
<accession>A0A160T2L2</accession>
<proteinExistence type="predicted"/>
<evidence type="ECO:0000256" key="1">
    <source>
        <dbReference type="SAM" id="MobiDB-lite"/>
    </source>
</evidence>
<evidence type="ECO:0000313" key="4">
    <source>
        <dbReference type="Proteomes" id="UP000215027"/>
    </source>
</evidence>
<reference evidence="3" key="1">
    <citation type="submission" date="2016-01" db="EMBL/GenBank/DDBJ databases">
        <authorList>
            <person name="Mcilroy J.S."/>
            <person name="Karst M S."/>
            <person name="Albertsen M."/>
        </authorList>
    </citation>
    <scope>NUCLEOTIDE SEQUENCE</scope>
    <source>
        <strain evidence="3">Cfx-K</strain>
    </source>
</reference>
<feature type="domain" description="AAA+ ATPase" evidence="2">
    <location>
        <begin position="112"/>
        <end position="237"/>
    </location>
</feature>
<gene>
    <name evidence="3" type="ORF">CFX0092_A1611</name>
</gene>
<dbReference type="GO" id="GO:0006260">
    <property type="term" value="P:DNA replication"/>
    <property type="evidence" value="ECO:0007669"/>
    <property type="project" value="TreeGrafter"/>
</dbReference>
<dbReference type="Proteomes" id="UP000215027">
    <property type="component" value="Chromosome I"/>
</dbReference>
<evidence type="ECO:0000259" key="2">
    <source>
        <dbReference type="SMART" id="SM00382"/>
    </source>
</evidence>
<dbReference type="GO" id="GO:0005524">
    <property type="term" value="F:ATP binding"/>
    <property type="evidence" value="ECO:0007669"/>
    <property type="project" value="InterPro"/>
</dbReference>
<dbReference type="SUPFAM" id="SSF52540">
    <property type="entry name" value="P-loop containing nucleoside triphosphate hydrolases"/>
    <property type="match status" value="2"/>
</dbReference>
<keyword evidence="4" id="KW-1185">Reference proteome</keyword>
<organism evidence="3 4">
    <name type="scientific">Candidatus Promineifilum breve</name>
    <dbReference type="NCBI Taxonomy" id="1806508"/>
    <lineage>
        <taxon>Bacteria</taxon>
        <taxon>Bacillati</taxon>
        <taxon>Chloroflexota</taxon>
        <taxon>Ardenticatenia</taxon>
        <taxon>Candidatus Promineifilales</taxon>
        <taxon>Candidatus Promineifilaceae</taxon>
        <taxon>Candidatus Promineifilum</taxon>
    </lineage>
</organism>
<evidence type="ECO:0000313" key="3">
    <source>
        <dbReference type="EMBL" id="CUS03489.2"/>
    </source>
</evidence>
<dbReference type="KEGG" id="pbf:CFX0092_A1611"/>